<reference evidence="1" key="1">
    <citation type="submission" date="2007-06" db="EMBL/GenBank/DDBJ databases">
        <authorList>
            <person name="Benjamin K.S."/>
            <person name="Lee S.R."/>
            <person name="Collins K."/>
        </authorList>
    </citation>
    <scope>NUCLEOTIDE SEQUENCE</scope>
    <source>
        <strain evidence="1">SB210</strain>
    </source>
</reference>
<gene>
    <name evidence="1" type="primary">RDF1</name>
</gene>
<dbReference type="GO" id="GO:0003968">
    <property type="term" value="F:RNA-directed RNA polymerase activity"/>
    <property type="evidence" value="ECO:0007669"/>
    <property type="project" value="UniProtKB-KW"/>
</dbReference>
<organism evidence="1">
    <name type="scientific">Tetrahymena thermophila</name>
    <dbReference type="NCBI Taxonomy" id="5911"/>
    <lineage>
        <taxon>Eukaryota</taxon>
        <taxon>Sar</taxon>
        <taxon>Alveolata</taxon>
        <taxon>Ciliophora</taxon>
        <taxon>Intramacronucleata</taxon>
        <taxon>Oligohymenophorea</taxon>
        <taxon>Hymenostomatida</taxon>
        <taxon>Tetrahymenina</taxon>
        <taxon>Tetrahymenidae</taxon>
        <taxon>Tetrahymena</taxon>
    </lineage>
</organism>
<proteinExistence type="evidence at transcript level"/>
<protein>
    <submittedName>
        <fullName evidence="1">RNA-dependent RNA polymerase-associated factor 1</fullName>
    </submittedName>
</protein>
<accession>A7LFN2</accession>
<dbReference type="EMBL" id="EU009114">
    <property type="protein sequence ID" value="ABS32302.1"/>
    <property type="molecule type" value="mRNA"/>
</dbReference>
<sequence>MQSYQSSERLSIQLQISLIKYDKILLNEGLINAYNPIYTIIQVNCNQENAILQSQVLPDIMDLDLIQMTYQKNAYLLKCNNKGQILFSGKQIDQKYQFIFNDKFEVAIDKLAFISGQSFLFFLDKEKNVSTLQFLGQSQQKYSKQIHSKVDFLIGSKDQSSVLLVDEFRRFIIYDQSVFKNVNQLSPLQLEIDSSQKQLLQEDNERILSSIQSIDYIQHEAGYFIYLASQQYLYKLNYHRDNEGIQVNQIIRIDQSRGKVQKIVALNSNQGKYFEVVVVQQKSVDQYLFTQKFSTKNLWKSNDDSDKIAFDYTYKTKNSTYYHIIQCVSQQELYKNKQNQLEFNKSYVFVTKD</sequence>
<reference evidence="1" key="2">
    <citation type="journal article" date="2009" name="RNA">
        <title>A single RNA-dependent RNA polymerase assembles with mutually exclusive nucleotidyl transferase subunits to direct different pathways of small RNA biogenesis.</title>
        <authorList>
            <person name="Lee S.R."/>
            <person name="Talsky K.B."/>
            <person name="Collins K."/>
        </authorList>
    </citation>
    <scope>NUCLEOTIDE SEQUENCE</scope>
    <source>
        <strain evidence="1">SB210</strain>
    </source>
</reference>
<keyword evidence="1" id="KW-0696">RNA-directed RNA polymerase</keyword>
<dbReference type="AlphaFoldDB" id="A7LFN2"/>
<name>A7LFN2_TETTH</name>
<evidence type="ECO:0000313" key="1">
    <source>
        <dbReference type="EMBL" id="ABS32302.1"/>
    </source>
</evidence>
<keyword evidence="1" id="KW-0548">Nucleotidyltransferase</keyword>
<keyword evidence="1" id="KW-0808">Transferase</keyword>